<reference evidence="1 2" key="1">
    <citation type="submission" date="2024-04" db="EMBL/GenBank/DDBJ databases">
        <title>Novel species of the genus Ideonella isolated from streams.</title>
        <authorList>
            <person name="Lu H."/>
        </authorList>
    </citation>
    <scope>NUCLEOTIDE SEQUENCE [LARGE SCALE GENOMIC DNA]</scope>
    <source>
        <strain evidence="1 2">BYS139W</strain>
    </source>
</reference>
<dbReference type="Gene3D" id="3.40.50.1110">
    <property type="entry name" value="SGNH hydrolase"/>
    <property type="match status" value="1"/>
</dbReference>
<name>A0ABU9B575_9BURK</name>
<keyword evidence="2" id="KW-1185">Reference proteome</keyword>
<dbReference type="EMBL" id="JBBUTF010000003">
    <property type="protein sequence ID" value="MEK8025014.1"/>
    <property type="molecule type" value="Genomic_DNA"/>
</dbReference>
<dbReference type="SUPFAM" id="SSF52266">
    <property type="entry name" value="SGNH hydrolase"/>
    <property type="match status" value="1"/>
</dbReference>
<protein>
    <submittedName>
        <fullName evidence="1">SGNH/GDSL hydrolase family protein</fullName>
    </submittedName>
</protein>
<evidence type="ECO:0000313" key="2">
    <source>
        <dbReference type="Proteomes" id="UP001368500"/>
    </source>
</evidence>
<dbReference type="InterPro" id="IPR036514">
    <property type="entry name" value="SGNH_hydro_sf"/>
</dbReference>
<proteinExistence type="predicted"/>
<dbReference type="RefSeq" id="WP_341372797.1">
    <property type="nucleotide sequence ID" value="NZ_JBBUTF010000003.1"/>
</dbReference>
<accession>A0ABU9B575</accession>
<dbReference type="CDD" id="cd00229">
    <property type="entry name" value="SGNH_hydrolase"/>
    <property type="match status" value="1"/>
</dbReference>
<dbReference type="Proteomes" id="UP001368500">
    <property type="component" value="Unassembled WGS sequence"/>
</dbReference>
<dbReference type="GO" id="GO:0016787">
    <property type="term" value="F:hydrolase activity"/>
    <property type="evidence" value="ECO:0007669"/>
    <property type="project" value="UniProtKB-KW"/>
</dbReference>
<evidence type="ECO:0000313" key="1">
    <source>
        <dbReference type="EMBL" id="MEK8025014.1"/>
    </source>
</evidence>
<sequence>MDIVKYIGLESPWADTLTGSGLTWVTSMSAQVSDEVGAIARGYPGLFSLVSDGDDLSSARAAQRAANRRTSGATRIIGSQGVTVTSSSSTNTHFYGIEAEAPFSAVRLWLFSREMQQVSRDWEFCVAATEAVGYDTPTNAFVPQVTPPAGYPQAGARRQFNSYVAHADANIYGWRRGTWGGATKSPILPPGTDCAPFAGAGTGLLTVCPGILVSDWIDCRSVPPESGARPHLLMRLRRSAAAGDTHSWLNTFNTDAAGQYYLYGWDRARQAGLPWGRRYYAQDGGAADGVGTLGNMPGSALSFAANNNANMGSHVFMVEFQYDRPVNSVLGLGDSVMESGGYQIYGMDSWLTRAVLSKSTPQEPWTVINGGASTCNGPQFMPQLDALVQAGYRPTHVVMPNMSTNNLVAYGNQTMRVVDLAKLDLLHALRVCDAIGAQPVIYNSIYQPGIGAGGSKQIYDALDAFTNELCGKGAARLADFRSGWRPSYLGPDGYHPSSSGIEYMQAVMAAAL</sequence>
<organism evidence="1 2">
    <name type="scientific">Pseudaquabacterium rugosum</name>
    <dbReference type="NCBI Taxonomy" id="2984194"/>
    <lineage>
        <taxon>Bacteria</taxon>
        <taxon>Pseudomonadati</taxon>
        <taxon>Pseudomonadota</taxon>
        <taxon>Betaproteobacteria</taxon>
        <taxon>Burkholderiales</taxon>
        <taxon>Sphaerotilaceae</taxon>
        <taxon>Pseudaquabacterium</taxon>
    </lineage>
</organism>
<gene>
    <name evidence="1" type="ORF">AACH11_03445</name>
</gene>
<keyword evidence="1" id="KW-0378">Hydrolase</keyword>
<comment type="caution">
    <text evidence="1">The sequence shown here is derived from an EMBL/GenBank/DDBJ whole genome shotgun (WGS) entry which is preliminary data.</text>
</comment>